<dbReference type="EMBL" id="LAZR01057872">
    <property type="protein sequence ID" value="KKK71132.1"/>
    <property type="molecule type" value="Genomic_DNA"/>
</dbReference>
<proteinExistence type="predicted"/>
<organism evidence="1">
    <name type="scientific">marine sediment metagenome</name>
    <dbReference type="NCBI Taxonomy" id="412755"/>
    <lineage>
        <taxon>unclassified sequences</taxon>
        <taxon>metagenomes</taxon>
        <taxon>ecological metagenomes</taxon>
    </lineage>
</organism>
<sequence>MLHGRHRFLLTLLLIAPAFAPAFLGTTARASESPASRWVDQRVSGPFICQAEFSLSRLDGILRELAQLQDDLVRCLGVPPAEEPIELYFFRDKWSYSAYLKKHLPDVPYRRALYVKNDGRGRVYAYRSSQFEIDVRHECTHALLHAS</sequence>
<reference evidence="1" key="1">
    <citation type="journal article" date="2015" name="Nature">
        <title>Complex archaea that bridge the gap between prokaryotes and eukaryotes.</title>
        <authorList>
            <person name="Spang A."/>
            <person name="Saw J.H."/>
            <person name="Jorgensen S.L."/>
            <person name="Zaremba-Niedzwiedzka K."/>
            <person name="Martijn J."/>
            <person name="Lind A.E."/>
            <person name="van Eijk R."/>
            <person name="Schleper C."/>
            <person name="Guy L."/>
            <person name="Ettema T.J."/>
        </authorList>
    </citation>
    <scope>NUCLEOTIDE SEQUENCE</scope>
</reference>
<feature type="non-terminal residue" evidence="1">
    <location>
        <position position="147"/>
    </location>
</feature>
<name>A0A0F8XQ48_9ZZZZ</name>
<protein>
    <recommendedName>
        <fullName evidence="2">DUF1570 domain-containing protein</fullName>
    </recommendedName>
</protein>
<comment type="caution">
    <text evidence="1">The sequence shown here is derived from an EMBL/GenBank/DDBJ whole genome shotgun (WGS) entry which is preliminary data.</text>
</comment>
<evidence type="ECO:0008006" key="2">
    <source>
        <dbReference type="Google" id="ProtNLM"/>
    </source>
</evidence>
<accession>A0A0F8XQ48</accession>
<evidence type="ECO:0000313" key="1">
    <source>
        <dbReference type="EMBL" id="KKK71132.1"/>
    </source>
</evidence>
<dbReference type="AlphaFoldDB" id="A0A0F8XQ48"/>
<gene>
    <name evidence="1" type="ORF">LCGC14_2917030</name>
</gene>